<dbReference type="EMBL" id="UINC01214402">
    <property type="protein sequence ID" value="SVE39622.1"/>
    <property type="molecule type" value="Genomic_DNA"/>
</dbReference>
<dbReference type="SUPFAM" id="SSF100950">
    <property type="entry name" value="NagB/RpiA/CoA transferase-like"/>
    <property type="match status" value="1"/>
</dbReference>
<protein>
    <recommendedName>
        <fullName evidence="2">5-formyltetrahydrofolate cyclo-ligase</fullName>
    </recommendedName>
</protein>
<sequence length="69" mass="7671">MSGPENDKRDLRKQALDDRRCLSSHQVGTVGEAVAQHLLECSHWPSAHRIHTYVDALPGEIPTRDIIAA</sequence>
<dbReference type="Pfam" id="PF01812">
    <property type="entry name" value="5-FTHF_cyc-lig"/>
    <property type="match status" value="1"/>
</dbReference>
<reference evidence="1" key="1">
    <citation type="submission" date="2018-05" db="EMBL/GenBank/DDBJ databases">
        <authorList>
            <person name="Lanie J.A."/>
            <person name="Ng W.-L."/>
            <person name="Kazmierczak K.M."/>
            <person name="Andrzejewski T.M."/>
            <person name="Davidsen T.M."/>
            <person name="Wayne K.J."/>
            <person name="Tettelin H."/>
            <person name="Glass J.I."/>
            <person name="Rusch D."/>
            <person name="Podicherti R."/>
            <person name="Tsui H.-C.T."/>
            <person name="Winkler M.E."/>
        </authorList>
    </citation>
    <scope>NUCLEOTIDE SEQUENCE</scope>
</reference>
<organism evidence="1">
    <name type="scientific">marine metagenome</name>
    <dbReference type="NCBI Taxonomy" id="408172"/>
    <lineage>
        <taxon>unclassified sequences</taxon>
        <taxon>metagenomes</taxon>
        <taxon>ecological metagenomes</taxon>
    </lineage>
</organism>
<dbReference type="AlphaFoldDB" id="A0A383D559"/>
<dbReference type="InterPro" id="IPR037171">
    <property type="entry name" value="NagB/RpiA_transferase-like"/>
</dbReference>
<gene>
    <name evidence="1" type="ORF">METZ01_LOCUS492476</name>
</gene>
<dbReference type="Gene3D" id="3.40.50.10420">
    <property type="entry name" value="NagB/RpiA/CoA transferase-like"/>
    <property type="match status" value="1"/>
</dbReference>
<dbReference type="InterPro" id="IPR024185">
    <property type="entry name" value="FTHF_cligase-like_sf"/>
</dbReference>
<dbReference type="InterPro" id="IPR002698">
    <property type="entry name" value="FTHF_cligase"/>
</dbReference>
<name>A0A383D559_9ZZZZ</name>
<feature type="non-terminal residue" evidence="1">
    <location>
        <position position="69"/>
    </location>
</feature>
<accession>A0A383D559</accession>
<evidence type="ECO:0000313" key="1">
    <source>
        <dbReference type="EMBL" id="SVE39622.1"/>
    </source>
</evidence>
<proteinExistence type="predicted"/>
<evidence type="ECO:0008006" key="2">
    <source>
        <dbReference type="Google" id="ProtNLM"/>
    </source>
</evidence>